<evidence type="ECO:0000313" key="2">
    <source>
        <dbReference type="EMBL" id="ACM20171.1"/>
    </source>
</evidence>
<dbReference type="EMBL" id="CP001390">
    <property type="protein sequence ID" value="ACM20171.1"/>
    <property type="molecule type" value="Genomic_DNA"/>
</dbReference>
<feature type="signal peptide" evidence="1">
    <location>
        <begin position="1"/>
        <end position="20"/>
    </location>
</feature>
<keyword evidence="3" id="KW-1185">Reference proteome</keyword>
<gene>
    <name evidence="2" type="ordered locus">Geob_1813</name>
</gene>
<dbReference type="RefSeq" id="WP_012646900.1">
    <property type="nucleotide sequence ID" value="NC_011979.1"/>
</dbReference>
<keyword evidence="1" id="KW-0732">Signal</keyword>
<dbReference type="Gene3D" id="3.90.10.10">
    <property type="entry name" value="Cytochrome C3"/>
    <property type="match status" value="1"/>
</dbReference>
<reference evidence="2 3" key="1">
    <citation type="submission" date="2009-01" db="EMBL/GenBank/DDBJ databases">
        <title>Complete sequence of Geobacter sp. FRC-32.</title>
        <authorList>
            <consortium name="US DOE Joint Genome Institute"/>
            <person name="Lucas S."/>
            <person name="Copeland A."/>
            <person name="Lapidus A."/>
            <person name="Glavina del Rio T."/>
            <person name="Dalin E."/>
            <person name="Tice H."/>
            <person name="Bruce D."/>
            <person name="Goodwin L."/>
            <person name="Pitluck S."/>
            <person name="Saunders E."/>
            <person name="Brettin T."/>
            <person name="Detter J.C."/>
            <person name="Han C."/>
            <person name="Larimer F."/>
            <person name="Land M."/>
            <person name="Hauser L."/>
            <person name="Kyrpides N."/>
            <person name="Ovchinnikova G."/>
            <person name="Kostka J."/>
            <person name="Richardson P."/>
        </authorList>
    </citation>
    <scope>NUCLEOTIDE SEQUENCE [LARGE SCALE GENOMIC DNA]</scope>
    <source>
        <strain evidence="3">DSM 22248 / JCM 15807 / FRC-32</strain>
    </source>
</reference>
<dbReference type="HOGENOM" id="CLU_188310_0_0_7"/>
<proteinExistence type="predicted"/>
<dbReference type="SUPFAM" id="SSF48695">
    <property type="entry name" value="Multiheme cytochromes"/>
    <property type="match status" value="1"/>
</dbReference>
<dbReference type="STRING" id="316067.Geob_1813"/>
<accession>B9M783</accession>
<dbReference type="Proteomes" id="UP000007721">
    <property type="component" value="Chromosome"/>
</dbReference>
<dbReference type="CDD" id="cd08168">
    <property type="entry name" value="Cytochrom_C3"/>
    <property type="match status" value="1"/>
</dbReference>
<dbReference type="KEGG" id="geo:Geob_1813"/>
<dbReference type="InterPro" id="IPR036280">
    <property type="entry name" value="Multihaem_cyt_sf"/>
</dbReference>
<name>B9M783_GEODF</name>
<dbReference type="AlphaFoldDB" id="B9M783"/>
<feature type="chain" id="PRO_5002889056" evidence="1">
    <location>
        <begin position="21"/>
        <end position="95"/>
    </location>
</feature>
<protein>
    <submittedName>
        <fullName evidence="2">Cytochrome c, 3 heme-binding sites</fullName>
    </submittedName>
</protein>
<sequence length="95" mass="10882">MKPAWLSILCLLIFATSVCAVSEVIPMKNKVRFNHFNHMNYTETCFQCHVEEPARIKGFGKDWGHEKCKGCHTKMTRGPQRCSGCHKWNEAAPND</sequence>
<evidence type="ECO:0000256" key="1">
    <source>
        <dbReference type="SAM" id="SignalP"/>
    </source>
</evidence>
<organism evidence="2 3">
    <name type="scientific">Geotalea daltonii (strain DSM 22248 / JCM 15807 / FRC-32)</name>
    <name type="common">Geobacter daltonii</name>
    <dbReference type="NCBI Taxonomy" id="316067"/>
    <lineage>
        <taxon>Bacteria</taxon>
        <taxon>Pseudomonadati</taxon>
        <taxon>Thermodesulfobacteriota</taxon>
        <taxon>Desulfuromonadia</taxon>
        <taxon>Geobacterales</taxon>
        <taxon>Geobacteraceae</taxon>
        <taxon>Geotalea</taxon>
    </lineage>
</organism>
<evidence type="ECO:0000313" key="3">
    <source>
        <dbReference type="Proteomes" id="UP000007721"/>
    </source>
</evidence>